<protein>
    <submittedName>
        <fullName evidence="2">Uncharacterized protein</fullName>
    </submittedName>
</protein>
<evidence type="ECO:0000313" key="2">
    <source>
        <dbReference type="EMBL" id="KZV24570.1"/>
    </source>
</evidence>
<keyword evidence="3" id="KW-1185">Reference proteome</keyword>
<organism evidence="2 3">
    <name type="scientific">Dorcoceras hygrometricum</name>
    <dbReference type="NCBI Taxonomy" id="472368"/>
    <lineage>
        <taxon>Eukaryota</taxon>
        <taxon>Viridiplantae</taxon>
        <taxon>Streptophyta</taxon>
        <taxon>Embryophyta</taxon>
        <taxon>Tracheophyta</taxon>
        <taxon>Spermatophyta</taxon>
        <taxon>Magnoliopsida</taxon>
        <taxon>eudicotyledons</taxon>
        <taxon>Gunneridae</taxon>
        <taxon>Pentapetalae</taxon>
        <taxon>asterids</taxon>
        <taxon>lamiids</taxon>
        <taxon>Lamiales</taxon>
        <taxon>Gesneriaceae</taxon>
        <taxon>Didymocarpoideae</taxon>
        <taxon>Trichosporeae</taxon>
        <taxon>Loxocarpinae</taxon>
        <taxon>Dorcoceras</taxon>
    </lineage>
</organism>
<proteinExistence type="predicted"/>
<dbReference type="AlphaFoldDB" id="A0A2Z7AUL6"/>
<accession>A0A2Z7AUL6</accession>
<dbReference type="Proteomes" id="UP000250235">
    <property type="component" value="Unassembled WGS sequence"/>
</dbReference>
<reference evidence="2 3" key="1">
    <citation type="journal article" date="2015" name="Proc. Natl. Acad. Sci. U.S.A.">
        <title>The resurrection genome of Boea hygrometrica: A blueprint for survival of dehydration.</title>
        <authorList>
            <person name="Xiao L."/>
            <person name="Yang G."/>
            <person name="Zhang L."/>
            <person name="Yang X."/>
            <person name="Zhao S."/>
            <person name="Ji Z."/>
            <person name="Zhou Q."/>
            <person name="Hu M."/>
            <person name="Wang Y."/>
            <person name="Chen M."/>
            <person name="Xu Y."/>
            <person name="Jin H."/>
            <person name="Xiao X."/>
            <person name="Hu G."/>
            <person name="Bao F."/>
            <person name="Hu Y."/>
            <person name="Wan P."/>
            <person name="Li L."/>
            <person name="Deng X."/>
            <person name="Kuang T."/>
            <person name="Xiang C."/>
            <person name="Zhu J.K."/>
            <person name="Oliver M.J."/>
            <person name="He Y."/>
        </authorList>
    </citation>
    <scope>NUCLEOTIDE SEQUENCE [LARGE SCALE GENOMIC DNA]</scope>
    <source>
        <strain evidence="3">cv. XS01</strain>
    </source>
</reference>
<sequence length="596" mass="67583">MCSKSGGGQVEPAGTGFVKSAGEIDRRRRCSVEREQELLSARMMSAHILEKATSSNVDINVWTTSRSNEKGNYQSTGLQRSDNQTQKRNSCCTKCCDKEKTTAERTAVEQFVGEYSAIQRNQRSRWKNQWLRLSRANCLELREQDLYYSGKYEADRMIGVENDPDEERRTDDESMTLEEILSTIPAGSSLPSTTGEVTKIQLGKSIQFRDVNEEDWYKASVPKICTAEKGKAPLHEKDPIKGNLKKEIFALICADIDLLVQLREQLREQVIDEVDRVFNSFSFKKLAALKLEEIYAKEELVLTWAETDSTKVALQRRMFILTKYRELLLRKFLETRQSNFVSGTHYSAIDLQVLDKLSDLHLFVLEELKAHTQAHGLRWEKTCCSKIFEGKSRDRGAVMARSNTNTKSSFWIRTMVCVNESWVIEPCADYWKPLPRQVVCNEDLPQVSYVDTLPTVSEFFKLLRKRWADEVKAHKAELFKDIDDRLATIRSEQLDFRAQAQENYNNLSTQLGFLVEYIDRGGDAKKGKGGSSRPQPPPDDQNRPSGGSASRGSGSGGSSRRDDRRDSSKKRRSSSGGGSHSTGGGPYGPYKKDAEY</sequence>
<dbReference type="EMBL" id="KV012589">
    <property type="protein sequence ID" value="KZV24570.1"/>
    <property type="molecule type" value="Genomic_DNA"/>
</dbReference>
<feature type="compositionally biased region" description="Low complexity" evidence="1">
    <location>
        <begin position="543"/>
        <end position="552"/>
    </location>
</feature>
<gene>
    <name evidence="2" type="ORF">F511_36762</name>
</gene>
<evidence type="ECO:0000313" key="3">
    <source>
        <dbReference type="Proteomes" id="UP000250235"/>
    </source>
</evidence>
<name>A0A2Z7AUL6_9LAMI</name>
<evidence type="ECO:0000256" key="1">
    <source>
        <dbReference type="SAM" id="MobiDB-lite"/>
    </source>
</evidence>
<feature type="region of interest" description="Disordered" evidence="1">
    <location>
        <begin position="522"/>
        <end position="596"/>
    </location>
</feature>
<feature type="compositionally biased region" description="Gly residues" evidence="1">
    <location>
        <begin position="575"/>
        <end position="587"/>
    </location>
</feature>